<dbReference type="InterPro" id="IPR036397">
    <property type="entry name" value="RNaseH_sf"/>
</dbReference>
<dbReference type="SUPFAM" id="SSF53098">
    <property type="entry name" value="Ribonuclease H-like"/>
    <property type="match status" value="1"/>
</dbReference>
<organism evidence="2">
    <name type="scientific">viral metagenome</name>
    <dbReference type="NCBI Taxonomy" id="1070528"/>
    <lineage>
        <taxon>unclassified sequences</taxon>
        <taxon>metagenomes</taxon>
        <taxon>organismal metagenomes</taxon>
    </lineage>
</organism>
<sequence length="298" mass="33107">MINAIHFVLDLETMSTAPNAAIAAIGCVRVQQGEIVDEFYERVDLESSLAMGGEIDTPTLQWWLAQPQEARQEVSGELPAIHITTALGKLSEFMHRGGIAEDQPLVWGNGSSFDNVILGSAYQRSGFAMPWKFWNDRDLRTLLALYPQAKKAIAFEGTKHHALNDARHEARQLIAALELHAARTVANRTPIQAVNVERDQHGHWTHAAWPATDDETIPKAWFIDQGLELAVVDFEGDAPQELVDAYFDSGEPDCSKWEPSKPDGEDWFIFSIHDTEDGPVCVWVRPTIEAAGAQEQAI</sequence>
<dbReference type="InterPro" id="IPR033390">
    <property type="entry name" value="Rv2179c-like"/>
</dbReference>
<dbReference type="AlphaFoldDB" id="A0A6M3XDK7"/>
<dbReference type="Pfam" id="PF16473">
    <property type="entry name" value="Rv2179c-like"/>
    <property type="match status" value="1"/>
</dbReference>
<evidence type="ECO:0000259" key="1">
    <source>
        <dbReference type="Pfam" id="PF16473"/>
    </source>
</evidence>
<name>A0A6M3XDK7_9ZZZZ</name>
<accession>A0A6M3XDK7</accession>
<feature type="domain" description="3'-5' exoribonuclease Rv2179c-like" evidence="1">
    <location>
        <begin position="6"/>
        <end position="172"/>
    </location>
</feature>
<evidence type="ECO:0000313" key="2">
    <source>
        <dbReference type="EMBL" id="QJH94715.1"/>
    </source>
</evidence>
<dbReference type="Gene3D" id="3.30.420.10">
    <property type="entry name" value="Ribonuclease H-like superfamily/Ribonuclease H"/>
    <property type="match status" value="1"/>
</dbReference>
<dbReference type="EMBL" id="MT144604">
    <property type="protein sequence ID" value="QJH94715.1"/>
    <property type="molecule type" value="Genomic_DNA"/>
</dbReference>
<reference evidence="2" key="1">
    <citation type="submission" date="2020-03" db="EMBL/GenBank/DDBJ databases">
        <title>The deep terrestrial virosphere.</title>
        <authorList>
            <person name="Holmfeldt K."/>
            <person name="Nilsson E."/>
            <person name="Simone D."/>
            <person name="Lopez-Fernandez M."/>
            <person name="Wu X."/>
            <person name="de Brujin I."/>
            <person name="Lundin D."/>
            <person name="Andersson A."/>
            <person name="Bertilsson S."/>
            <person name="Dopson M."/>
        </authorList>
    </citation>
    <scope>NUCLEOTIDE SEQUENCE</scope>
    <source>
        <strain evidence="2">TM448B00292</strain>
    </source>
</reference>
<protein>
    <recommendedName>
        <fullName evidence="1">3'-5' exoribonuclease Rv2179c-like domain-containing protein</fullName>
    </recommendedName>
</protein>
<proteinExistence type="predicted"/>
<gene>
    <name evidence="2" type="ORF">TM448B00292_0052</name>
</gene>
<dbReference type="InterPro" id="IPR012337">
    <property type="entry name" value="RNaseH-like_sf"/>
</dbReference>
<dbReference type="GO" id="GO:0003676">
    <property type="term" value="F:nucleic acid binding"/>
    <property type="evidence" value="ECO:0007669"/>
    <property type="project" value="InterPro"/>
</dbReference>